<evidence type="ECO:0000313" key="8">
    <source>
        <dbReference type="EMBL" id="PAV13164.1"/>
    </source>
</evidence>
<feature type="domain" description="VTT" evidence="7">
    <location>
        <begin position="49"/>
        <end position="174"/>
    </location>
</feature>
<keyword evidence="2" id="KW-1003">Cell membrane</keyword>
<evidence type="ECO:0000256" key="2">
    <source>
        <dbReference type="ARBA" id="ARBA00022475"/>
    </source>
</evidence>
<evidence type="ECO:0000256" key="5">
    <source>
        <dbReference type="ARBA" id="ARBA00023136"/>
    </source>
</evidence>
<organism evidence="8 9">
    <name type="scientific">Methanosarcina spelaei</name>
    <dbReference type="NCBI Taxonomy" id="1036679"/>
    <lineage>
        <taxon>Archaea</taxon>
        <taxon>Methanobacteriati</taxon>
        <taxon>Methanobacteriota</taxon>
        <taxon>Stenosarchaea group</taxon>
        <taxon>Methanomicrobia</taxon>
        <taxon>Methanosarcinales</taxon>
        <taxon>Methanosarcinaceae</taxon>
        <taxon>Methanosarcina</taxon>
    </lineage>
</organism>
<evidence type="ECO:0000256" key="1">
    <source>
        <dbReference type="ARBA" id="ARBA00004651"/>
    </source>
</evidence>
<evidence type="ECO:0000256" key="4">
    <source>
        <dbReference type="ARBA" id="ARBA00022989"/>
    </source>
</evidence>
<comment type="caution">
    <text evidence="8">The sequence shown here is derived from an EMBL/GenBank/DDBJ whole genome shotgun (WGS) entry which is preliminary data.</text>
</comment>
<gene>
    <name evidence="8" type="ORF">ASJ81_18585</name>
</gene>
<dbReference type="Proteomes" id="UP000218164">
    <property type="component" value="Unassembled WGS sequence"/>
</dbReference>
<evidence type="ECO:0000256" key="3">
    <source>
        <dbReference type="ARBA" id="ARBA00022692"/>
    </source>
</evidence>
<dbReference type="AlphaFoldDB" id="A0A2A2HV95"/>
<reference evidence="8 9" key="1">
    <citation type="journal article" date="2017" name="BMC Genomics">
        <title>Genomic analysis of methanogenic archaea reveals a shift towards energy conservation.</title>
        <authorList>
            <person name="Gilmore S.P."/>
            <person name="Henske J.K."/>
            <person name="Sexton J.A."/>
            <person name="Solomon K.V."/>
            <person name="Seppala S."/>
            <person name="Yoo J.I."/>
            <person name="Huyett L.M."/>
            <person name="Pressman A."/>
            <person name="Cogan J.Z."/>
            <person name="Kivenson V."/>
            <person name="Peng X."/>
            <person name="Tan Y."/>
            <person name="Valentine D.L."/>
            <person name="O'Malley M.A."/>
        </authorList>
    </citation>
    <scope>NUCLEOTIDE SEQUENCE [LARGE SCALE GENOMIC DNA]</scope>
    <source>
        <strain evidence="8 9">MC-15</strain>
    </source>
</reference>
<evidence type="ECO:0000259" key="7">
    <source>
        <dbReference type="Pfam" id="PF09335"/>
    </source>
</evidence>
<name>A0A2A2HV95_9EURY</name>
<feature type="transmembrane region" description="Helical" evidence="6">
    <location>
        <begin position="27"/>
        <end position="49"/>
    </location>
</feature>
<accession>A0A2A2HV95</accession>
<dbReference type="RefSeq" id="WP_095644011.1">
    <property type="nucleotide sequence ID" value="NZ_LMVP01000116.1"/>
</dbReference>
<dbReference type="NCBIfam" id="NF008102">
    <property type="entry name" value="PRK10847.1"/>
    <property type="match status" value="1"/>
</dbReference>
<keyword evidence="3 6" id="KW-0812">Transmembrane</keyword>
<keyword evidence="9" id="KW-1185">Reference proteome</keyword>
<dbReference type="GO" id="GO:0005886">
    <property type="term" value="C:plasma membrane"/>
    <property type="evidence" value="ECO:0007669"/>
    <property type="project" value="UniProtKB-SubCell"/>
</dbReference>
<dbReference type="InterPro" id="IPR058127">
    <property type="entry name" value="DedA"/>
</dbReference>
<dbReference type="Pfam" id="PF09335">
    <property type="entry name" value="VTT_dom"/>
    <property type="match status" value="1"/>
</dbReference>
<dbReference type="InterPro" id="IPR032818">
    <property type="entry name" value="DedA-like"/>
</dbReference>
<sequence length="215" mass="23883">MADQSYFIDLFLHLDAHLSEITNEYGLLTYLLLFAIIFCETGLVITAFLPGDSLIFATGALAASGSFNLLTLLIVLCLAAIAGDTVNYHIGHFLGNRVTNRENMRFIKKKQLDRTHLFFEKYGVKTIIVARFIPIIRTFAPFVAGIGTMPYSIFISYNIIGGVLWVTSFLFGGYFFGNLLVVKDNFSFLILGVVLVSLLSGIIAYIQSKRDPKGM</sequence>
<feature type="transmembrane region" description="Helical" evidence="6">
    <location>
        <begin position="155"/>
        <end position="176"/>
    </location>
</feature>
<feature type="transmembrane region" description="Helical" evidence="6">
    <location>
        <begin position="188"/>
        <end position="206"/>
    </location>
</feature>
<keyword evidence="5 6" id="KW-0472">Membrane</keyword>
<protein>
    <recommendedName>
        <fullName evidence="7">VTT domain-containing protein</fullName>
    </recommendedName>
</protein>
<dbReference type="InterPro" id="IPR032816">
    <property type="entry name" value="VTT_dom"/>
</dbReference>
<proteinExistence type="predicted"/>
<dbReference type="PANTHER" id="PTHR30353">
    <property type="entry name" value="INNER MEMBRANE PROTEIN DEDA-RELATED"/>
    <property type="match status" value="1"/>
</dbReference>
<feature type="transmembrane region" description="Helical" evidence="6">
    <location>
        <begin position="61"/>
        <end position="82"/>
    </location>
</feature>
<dbReference type="PANTHER" id="PTHR30353:SF0">
    <property type="entry name" value="TRANSMEMBRANE PROTEIN"/>
    <property type="match status" value="1"/>
</dbReference>
<keyword evidence="4 6" id="KW-1133">Transmembrane helix</keyword>
<evidence type="ECO:0000256" key="6">
    <source>
        <dbReference type="SAM" id="Phobius"/>
    </source>
</evidence>
<dbReference type="OrthoDB" id="124211at2157"/>
<dbReference type="EMBL" id="LMVP01000116">
    <property type="protein sequence ID" value="PAV13164.1"/>
    <property type="molecule type" value="Genomic_DNA"/>
</dbReference>
<feature type="transmembrane region" description="Helical" evidence="6">
    <location>
        <begin position="122"/>
        <end position="143"/>
    </location>
</feature>
<evidence type="ECO:0000313" key="9">
    <source>
        <dbReference type="Proteomes" id="UP000218164"/>
    </source>
</evidence>
<comment type="subcellular location">
    <subcellularLocation>
        <location evidence="1">Cell membrane</location>
        <topology evidence="1">Multi-pass membrane protein</topology>
    </subcellularLocation>
</comment>